<dbReference type="EMBL" id="CM010721">
    <property type="protein sequence ID" value="RZC72162.1"/>
    <property type="molecule type" value="Genomic_DNA"/>
</dbReference>
<dbReference type="Gramene" id="RZC72162">
    <property type="protein sequence ID" value="RZC72162"/>
    <property type="gene ID" value="C5167_035352"/>
</dbReference>
<keyword evidence="2" id="KW-1185">Reference proteome</keyword>
<protein>
    <submittedName>
        <fullName evidence="1">Uncharacterized protein</fullName>
    </submittedName>
</protein>
<sequence length="218" mass="24510">MKTKTEDEDWEDDIEDDFGTITDDEDIGLQAIQLPSRSCQQASRKLCYVSQNDRAPVYSDKPSSSLVAEVGISIPSTSLVSDGKSMSSVEVVSAFKNAIASQLLSPIWTLCLIPMGVTRASSIKPLKTTPFMACQRMELTFLLLSLDNKSAVMDNVPAYLGSWCSARTNQQRTKLFTPLPCIHRRLRSYLMVDFQDIFMVIFFAEYAPKLRWLDLNTM</sequence>
<gene>
    <name evidence="1" type="ORF">C5167_035352</name>
</gene>
<reference evidence="1 2" key="1">
    <citation type="journal article" date="2018" name="Science">
        <title>The opium poppy genome and morphinan production.</title>
        <authorList>
            <person name="Guo L."/>
            <person name="Winzer T."/>
            <person name="Yang X."/>
            <person name="Li Y."/>
            <person name="Ning Z."/>
            <person name="He Z."/>
            <person name="Teodor R."/>
            <person name="Lu Y."/>
            <person name="Bowser T.A."/>
            <person name="Graham I.A."/>
            <person name="Ye K."/>
        </authorList>
    </citation>
    <scope>NUCLEOTIDE SEQUENCE [LARGE SCALE GENOMIC DNA]</scope>
    <source>
        <strain evidence="2">cv. HN1</strain>
        <tissue evidence="1">Leaves</tissue>
    </source>
</reference>
<dbReference type="Proteomes" id="UP000316621">
    <property type="component" value="Chromosome 7"/>
</dbReference>
<accession>A0A4Y7KIG0</accession>
<name>A0A4Y7KIG0_PAPSO</name>
<evidence type="ECO:0000313" key="2">
    <source>
        <dbReference type="Proteomes" id="UP000316621"/>
    </source>
</evidence>
<dbReference type="AlphaFoldDB" id="A0A4Y7KIG0"/>
<proteinExistence type="predicted"/>
<organism evidence="1 2">
    <name type="scientific">Papaver somniferum</name>
    <name type="common">Opium poppy</name>
    <dbReference type="NCBI Taxonomy" id="3469"/>
    <lineage>
        <taxon>Eukaryota</taxon>
        <taxon>Viridiplantae</taxon>
        <taxon>Streptophyta</taxon>
        <taxon>Embryophyta</taxon>
        <taxon>Tracheophyta</taxon>
        <taxon>Spermatophyta</taxon>
        <taxon>Magnoliopsida</taxon>
        <taxon>Ranunculales</taxon>
        <taxon>Papaveraceae</taxon>
        <taxon>Papaveroideae</taxon>
        <taxon>Papaver</taxon>
    </lineage>
</organism>
<evidence type="ECO:0000313" key="1">
    <source>
        <dbReference type="EMBL" id="RZC72162.1"/>
    </source>
</evidence>